<comment type="caution">
    <text evidence="1">The sequence shown here is derived from an EMBL/GenBank/DDBJ whole genome shotgun (WGS) entry which is preliminary data.</text>
</comment>
<dbReference type="Proteomes" id="UP001482620">
    <property type="component" value="Unassembled WGS sequence"/>
</dbReference>
<keyword evidence="2" id="KW-1185">Reference proteome</keyword>
<sequence length="148" mass="16683">MSGKVSFYSDGDASNRPQLIRRRANDMFILLNWSCLTHKEQYALYAYCSLLLPLGFLNPRGSLERVAPLWLYDGAALRKNLLFCRSRSLSVDNHQAFLEKLHTGPIGPTVTPHVEATTVLGFYWLSIPSVVLIFFFRAPHGSFTFAGT</sequence>
<reference evidence="1 2" key="1">
    <citation type="submission" date="2021-06" db="EMBL/GenBank/DDBJ databases">
        <authorList>
            <person name="Palmer J.M."/>
        </authorList>
    </citation>
    <scope>NUCLEOTIDE SEQUENCE [LARGE SCALE GENOMIC DNA]</scope>
    <source>
        <strain evidence="2">if_2019</strain>
        <tissue evidence="1">Muscle</tissue>
    </source>
</reference>
<accession>A0ABV0U5R6</accession>
<evidence type="ECO:0000313" key="1">
    <source>
        <dbReference type="EMBL" id="MEQ2240391.1"/>
    </source>
</evidence>
<name>A0ABV0U5R6_9TELE</name>
<dbReference type="EMBL" id="JAHRIQ010059143">
    <property type="protein sequence ID" value="MEQ2240391.1"/>
    <property type="molecule type" value="Genomic_DNA"/>
</dbReference>
<organism evidence="1 2">
    <name type="scientific">Ilyodon furcidens</name>
    <name type="common">goldbreast splitfin</name>
    <dbReference type="NCBI Taxonomy" id="33524"/>
    <lineage>
        <taxon>Eukaryota</taxon>
        <taxon>Metazoa</taxon>
        <taxon>Chordata</taxon>
        <taxon>Craniata</taxon>
        <taxon>Vertebrata</taxon>
        <taxon>Euteleostomi</taxon>
        <taxon>Actinopterygii</taxon>
        <taxon>Neopterygii</taxon>
        <taxon>Teleostei</taxon>
        <taxon>Neoteleostei</taxon>
        <taxon>Acanthomorphata</taxon>
        <taxon>Ovalentaria</taxon>
        <taxon>Atherinomorphae</taxon>
        <taxon>Cyprinodontiformes</taxon>
        <taxon>Goodeidae</taxon>
        <taxon>Ilyodon</taxon>
    </lineage>
</organism>
<proteinExistence type="predicted"/>
<protein>
    <submittedName>
        <fullName evidence="1">Uncharacterized protein</fullName>
    </submittedName>
</protein>
<gene>
    <name evidence="1" type="ORF">ILYODFUR_014426</name>
</gene>
<evidence type="ECO:0000313" key="2">
    <source>
        <dbReference type="Proteomes" id="UP001482620"/>
    </source>
</evidence>